<dbReference type="InterPro" id="IPR001915">
    <property type="entry name" value="Peptidase_M48"/>
</dbReference>
<dbReference type="Gene3D" id="3.30.2010.10">
    <property type="entry name" value="Metalloproteases ('zincins'), catalytic domain"/>
    <property type="match status" value="1"/>
</dbReference>
<dbReference type="EMBL" id="CP012365">
    <property type="protein sequence ID" value="AKX59895.1"/>
    <property type="molecule type" value="Genomic_DNA"/>
</dbReference>
<dbReference type="Proteomes" id="UP000063953">
    <property type="component" value="Chromosome"/>
</dbReference>
<keyword evidence="4 6" id="KW-0862">Zinc</keyword>
<dbReference type="PANTHER" id="PTHR22726">
    <property type="entry name" value="METALLOENDOPEPTIDASE OMA1"/>
    <property type="match status" value="1"/>
</dbReference>
<evidence type="ECO:0000313" key="9">
    <source>
        <dbReference type="Proteomes" id="UP000063953"/>
    </source>
</evidence>
<keyword evidence="3 6" id="KW-0378">Hydrolase</keyword>
<gene>
    <name evidence="8" type="ORF">AKN88_08110</name>
</gene>
<dbReference type="PANTHER" id="PTHR22726:SF1">
    <property type="entry name" value="METALLOENDOPEPTIDASE OMA1, MITOCHONDRIAL"/>
    <property type="match status" value="1"/>
</dbReference>
<dbReference type="GO" id="GO:0004222">
    <property type="term" value="F:metalloendopeptidase activity"/>
    <property type="evidence" value="ECO:0007669"/>
    <property type="project" value="InterPro"/>
</dbReference>
<keyword evidence="9" id="KW-1185">Reference proteome</keyword>
<protein>
    <submittedName>
        <fullName evidence="8">Peptidase M48</fullName>
    </submittedName>
</protein>
<accession>A0A0K1XER7</accession>
<dbReference type="Pfam" id="PF01435">
    <property type="entry name" value="Peptidase_M48"/>
    <property type="match status" value="1"/>
</dbReference>
<name>A0A0K1XER7_9GAMM</name>
<dbReference type="GO" id="GO:0016020">
    <property type="term" value="C:membrane"/>
    <property type="evidence" value="ECO:0007669"/>
    <property type="project" value="TreeGrafter"/>
</dbReference>
<dbReference type="RefSeq" id="WP_053101068.1">
    <property type="nucleotide sequence ID" value="NZ_CP012360.1"/>
</dbReference>
<feature type="domain" description="Peptidase M48" evidence="7">
    <location>
        <begin position="74"/>
        <end position="257"/>
    </location>
</feature>
<dbReference type="GO" id="GO:0051603">
    <property type="term" value="P:proteolysis involved in protein catabolic process"/>
    <property type="evidence" value="ECO:0007669"/>
    <property type="project" value="TreeGrafter"/>
</dbReference>
<organism evidence="8 9">
    <name type="scientific">Thiopseudomonas alkaliphila</name>
    <dbReference type="NCBI Taxonomy" id="1697053"/>
    <lineage>
        <taxon>Bacteria</taxon>
        <taxon>Pseudomonadati</taxon>
        <taxon>Pseudomonadota</taxon>
        <taxon>Gammaproteobacteria</taxon>
        <taxon>Pseudomonadales</taxon>
        <taxon>Pseudomonadaceae</taxon>
        <taxon>Thiopseudomonas</taxon>
    </lineage>
</organism>
<dbReference type="GO" id="GO:0046872">
    <property type="term" value="F:metal ion binding"/>
    <property type="evidence" value="ECO:0007669"/>
    <property type="project" value="UniProtKB-KW"/>
</dbReference>
<keyword evidence="1 6" id="KW-0645">Protease</keyword>
<dbReference type="AlphaFoldDB" id="A0A0K1XER7"/>
<sequence length="273" mass="29611">MKLGFKALGLVLTMSLVGCQTVNTTSGDSVGVQRKQYMFSLLSTEQINQSSALQYQEMIQAAASKGMVERNTANARRLEVIGQRLIKQAPYYRADAASWPWEVNLIKSPELNASCMPGGKIIFFSGIIEKLQLTDDEIAAIMGHEIAHALREHSREAMSKAYALEVGKLGLVTLLGLGEQGMQLTNAAVEYGLTLPNSRSAETEADLLGIELAARAGYNPQAAVTLWQKMAQASSGAPPEFLSTHPASASRINTLQAVVPKVLPIYQQAKNRY</sequence>
<evidence type="ECO:0000259" key="7">
    <source>
        <dbReference type="Pfam" id="PF01435"/>
    </source>
</evidence>
<evidence type="ECO:0000256" key="4">
    <source>
        <dbReference type="ARBA" id="ARBA00022833"/>
    </source>
</evidence>
<evidence type="ECO:0000256" key="2">
    <source>
        <dbReference type="ARBA" id="ARBA00022723"/>
    </source>
</evidence>
<evidence type="ECO:0000256" key="5">
    <source>
        <dbReference type="ARBA" id="ARBA00023049"/>
    </source>
</evidence>
<proteinExistence type="inferred from homology"/>
<dbReference type="PATRIC" id="fig|1698444.3.peg.933"/>
<comment type="cofactor">
    <cofactor evidence="6">
        <name>Zn(2+)</name>
        <dbReference type="ChEBI" id="CHEBI:29105"/>
    </cofactor>
    <text evidence="6">Binds 1 zinc ion per subunit.</text>
</comment>
<dbReference type="InterPro" id="IPR051156">
    <property type="entry name" value="Mito/Outer_Membr_Metalloprot"/>
</dbReference>
<dbReference type="STRING" id="1697053.AKN87_10480"/>
<dbReference type="CDD" id="cd07331">
    <property type="entry name" value="M48C_Oma1_like"/>
    <property type="match status" value="1"/>
</dbReference>
<evidence type="ECO:0000256" key="6">
    <source>
        <dbReference type="RuleBase" id="RU003983"/>
    </source>
</evidence>
<keyword evidence="2" id="KW-0479">Metal-binding</keyword>
<keyword evidence="5 6" id="KW-0482">Metalloprotease</keyword>
<comment type="similarity">
    <text evidence="6">Belongs to the peptidase M48 family.</text>
</comment>
<evidence type="ECO:0000256" key="1">
    <source>
        <dbReference type="ARBA" id="ARBA00022670"/>
    </source>
</evidence>
<dbReference type="PROSITE" id="PS51257">
    <property type="entry name" value="PROKAR_LIPOPROTEIN"/>
    <property type="match status" value="1"/>
</dbReference>
<evidence type="ECO:0000313" key="8">
    <source>
        <dbReference type="EMBL" id="AKX59895.1"/>
    </source>
</evidence>
<reference evidence="8 9" key="1">
    <citation type="journal article" date="2015" name="Genome Announc.">
        <title>Genome Sequences of Oblitimonas alkaliphila gen. nov. sp. nov. (Proposed), a Novel Bacterium of the Pseudomonadaceae Family.</title>
        <authorList>
            <person name="Lauer A.C."/>
            <person name="Nicholson A.C."/>
            <person name="Humrighouse B.W."/>
            <person name="Emery B."/>
            <person name="Drobish A."/>
            <person name="Juieng P."/>
            <person name="Loparev V."/>
            <person name="McQuiston J.R."/>
        </authorList>
    </citation>
    <scope>NUCLEOTIDE SEQUENCE [LARGE SCALE GENOMIC DNA]</scope>
    <source>
        <strain evidence="8 9">E5571</strain>
    </source>
</reference>
<evidence type="ECO:0000256" key="3">
    <source>
        <dbReference type="ARBA" id="ARBA00022801"/>
    </source>
</evidence>